<evidence type="ECO:0000256" key="1">
    <source>
        <dbReference type="SAM" id="Coils"/>
    </source>
</evidence>
<keyword evidence="1" id="KW-0175">Coiled coil</keyword>
<organism evidence="2 3">
    <name type="scientific">Candidatus Coproplasma excrementigallinarum</name>
    <dbReference type="NCBI Taxonomy" id="2840747"/>
    <lineage>
        <taxon>Bacteria</taxon>
        <taxon>Bacillati</taxon>
        <taxon>Bacillota</taxon>
        <taxon>Clostridia</taxon>
        <taxon>Eubacteriales</taxon>
        <taxon>Candidatus Coproplasma</taxon>
    </lineage>
</organism>
<dbReference type="InterPro" id="IPR032427">
    <property type="entry name" value="P22_portal"/>
</dbReference>
<reference evidence="2" key="2">
    <citation type="journal article" date="2021" name="PeerJ">
        <title>Extensive microbial diversity within the chicken gut microbiome revealed by metagenomics and culture.</title>
        <authorList>
            <person name="Gilroy R."/>
            <person name="Ravi A."/>
            <person name="Getino M."/>
            <person name="Pursley I."/>
            <person name="Horton D.L."/>
            <person name="Alikhan N.F."/>
            <person name="Baker D."/>
            <person name="Gharbi K."/>
            <person name="Hall N."/>
            <person name="Watson M."/>
            <person name="Adriaenssens E.M."/>
            <person name="Foster-Nyarko E."/>
            <person name="Jarju S."/>
            <person name="Secka A."/>
            <person name="Antonio M."/>
            <person name="Oren A."/>
            <person name="Chaudhuri R.R."/>
            <person name="La Ragione R."/>
            <person name="Hildebrand F."/>
            <person name="Pallen M.J."/>
        </authorList>
    </citation>
    <scope>NUCLEOTIDE SEQUENCE</scope>
    <source>
        <strain evidence="2">CHK195-12923</strain>
    </source>
</reference>
<feature type="coiled-coil region" evidence="1">
    <location>
        <begin position="2"/>
        <end position="30"/>
    </location>
</feature>
<sequence>MAKKTDVRSEKALKQRQEAEKKLVAEVEEDFAARQRERRLAERSWELCMNFVSGNQYCGINAAGDVEEEEKVYGWQPRRVFNHIAPTVELRCAKLARIRPALSVRPVTASEQDKRAASLSSALLGAARENCGLEDALSQATVWSETCGTAFYKVVWDNEAGGVVGVTEDGREIHEGDVRVIAVPPFEIYPYSLSEDGFEGQPSVIHARAVPVQDIRAAYGVELAGRDINEFALSPCSSSGYIAQSPVRALRRGYEVVIERYCRPTDTMPEGRLTVVAGGKLLFDGPLPYMNGKDGARSYPFIRQTCMPLAGSFFGAGVVERMIPVQRAYNAVRNRKHEFLNRISMGTVAVEEGSVDTDELAEDGLRPGKIIVYRQGGKPPEMLTLGTLPDAFEREEETLEDEFARISGTGDLTQNGDTFSSVTSATGLQLLIEQDDARLNVCYQSIKTALKEAGRQILRLYRQFSGAGRAVRGGAGTTVFRGEDVLCDEVILESDSDLNLTPAERRNVIYEMMDKGLLFGEDGKMSAQTKNRVLTYIGYGCFAGSDLETLQEERAEEENRTMENMPAEVNEYDDDAVHIRRHTAYILSVKPRKDVKERICAHIKEHKNKLKEEANG</sequence>
<evidence type="ECO:0000313" key="2">
    <source>
        <dbReference type="EMBL" id="HIU61771.1"/>
    </source>
</evidence>
<evidence type="ECO:0000313" key="3">
    <source>
        <dbReference type="Proteomes" id="UP000824110"/>
    </source>
</evidence>
<dbReference type="AlphaFoldDB" id="A0A9D1MKG5"/>
<protein>
    <submittedName>
        <fullName evidence="2">Uncharacterized protein</fullName>
    </submittedName>
</protein>
<accession>A0A9D1MKG5</accession>
<dbReference type="Proteomes" id="UP000824110">
    <property type="component" value="Unassembled WGS sequence"/>
</dbReference>
<dbReference type="Pfam" id="PF16510">
    <property type="entry name" value="P22_portal"/>
    <property type="match status" value="1"/>
</dbReference>
<name>A0A9D1MKG5_9FIRM</name>
<dbReference type="EMBL" id="DVNE01000037">
    <property type="protein sequence ID" value="HIU61771.1"/>
    <property type="molecule type" value="Genomic_DNA"/>
</dbReference>
<gene>
    <name evidence="2" type="ORF">IAB69_03890</name>
</gene>
<proteinExistence type="predicted"/>
<comment type="caution">
    <text evidence="2">The sequence shown here is derived from an EMBL/GenBank/DDBJ whole genome shotgun (WGS) entry which is preliminary data.</text>
</comment>
<reference evidence="2" key="1">
    <citation type="submission" date="2020-10" db="EMBL/GenBank/DDBJ databases">
        <authorList>
            <person name="Gilroy R."/>
        </authorList>
    </citation>
    <scope>NUCLEOTIDE SEQUENCE</scope>
    <source>
        <strain evidence="2">CHK195-12923</strain>
    </source>
</reference>